<proteinExistence type="inferred from homology"/>
<dbReference type="PANTHER" id="PTHR43649:SF31">
    <property type="entry name" value="SN-GLYCEROL-3-PHOSPHATE-BINDING PERIPLASMIC PROTEIN UGPB"/>
    <property type="match status" value="1"/>
</dbReference>
<evidence type="ECO:0000256" key="3">
    <source>
        <dbReference type="ARBA" id="ARBA00022448"/>
    </source>
</evidence>
<comment type="similarity">
    <text evidence="2">Belongs to the bacterial solute-binding protein 1 family.</text>
</comment>
<dbReference type="Pfam" id="PF13416">
    <property type="entry name" value="SBP_bac_8"/>
    <property type="match status" value="1"/>
</dbReference>
<comment type="subcellular location">
    <subcellularLocation>
        <location evidence="1">Cell envelope</location>
    </subcellularLocation>
</comment>
<dbReference type="AlphaFoldDB" id="A0A929MN84"/>
<dbReference type="EMBL" id="JABZFV010000005">
    <property type="protein sequence ID" value="MBF0934217.1"/>
    <property type="molecule type" value="Genomic_DNA"/>
</dbReference>
<dbReference type="Proteomes" id="UP000757900">
    <property type="component" value="Unassembled WGS sequence"/>
</dbReference>
<keyword evidence="4 5" id="KW-0732">Signal</keyword>
<feature type="chain" id="PRO_5036944428" evidence="5">
    <location>
        <begin position="28"/>
        <end position="424"/>
    </location>
</feature>
<evidence type="ECO:0000256" key="4">
    <source>
        <dbReference type="ARBA" id="ARBA00022729"/>
    </source>
</evidence>
<dbReference type="PANTHER" id="PTHR43649">
    <property type="entry name" value="ARABINOSE-BINDING PROTEIN-RELATED"/>
    <property type="match status" value="1"/>
</dbReference>
<comment type="caution">
    <text evidence="6">The sequence shown here is derived from an EMBL/GenBank/DDBJ whole genome shotgun (WGS) entry which is preliminary data.</text>
</comment>
<evidence type="ECO:0000256" key="5">
    <source>
        <dbReference type="SAM" id="SignalP"/>
    </source>
</evidence>
<reference evidence="6" key="1">
    <citation type="submission" date="2020-04" db="EMBL/GenBank/DDBJ databases">
        <title>Deep metagenomics examines the oral microbiome during advanced dental caries in children, revealing novel taxa and co-occurrences with host molecules.</title>
        <authorList>
            <person name="Baker J.L."/>
            <person name="Morton J.T."/>
            <person name="Dinis M."/>
            <person name="Alvarez R."/>
            <person name="Tran N.C."/>
            <person name="Knight R."/>
            <person name="Edlund A."/>
        </authorList>
    </citation>
    <scope>NUCLEOTIDE SEQUENCE</scope>
    <source>
        <strain evidence="6">JCVI_23_bin.16</strain>
    </source>
</reference>
<dbReference type="SUPFAM" id="SSF53850">
    <property type="entry name" value="Periplasmic binding protein-like II"/>
    <property type="match status" value="1"/>
</dbReference>
<organism evidence="6 7">
    <name type="scientific">Abiotrophia defectiva</name>
    <name type="common">Streptococcus defectivus</name>
    <dbReference type="NCBI Taxonomy" id="46125"/>
    <lineage>
        <taxon>Bacteria</taxon>
        <taxon>Bacillati</taxon>
        <taxon>Bacillota</taxon>
        <taxon>Bacilli</taxon>
        <taxon>Lactobacillales</taxon>
        <taxon>Aerococcaceae</taxon>
        <taxon>Abiotrophia</taxon>
    </lineage>
</organism>
<protein>
    <submittedName>
        <fullName evidence="6">ABC transporter substrate-binding protein</fullName>
    </submittedName>
</protein>
<name>A0A929MN84_ABIDE</name>
<accession>A0A929MN84</accession>
<feature type="signal peptide" evidence="5">
    <location>
        <begin position="1"/>
        <end position="27"/>
    </location>
</feature>
<dbReference type="InterPro" id="IPR050490">
    <property type="entry name" value="Bact_solute-bd_prot1"/>
</dbReference>
<dbReference type="GO" id="GO:0030313">
    <property type="term" value="C:cell envelope"/>
    <property type="evidence" value="ECO:0007669"/>
    <property type="project" value="UniProtKB-SubCell"/>
</dbReference>
<dbReference type="CDD" id="cd14748">
    <property type="entry name" value="PBP2_UgpB"/>
    <property type="match status" value="1"/>
</dbReference>
<keyword evidence="3" id="KW-0813">Transport</keyword>
<evidence type="ECO:0000256" key="1">
    <source>
        <dbReference type="ARBA" id="ARBA00004196"/>
    </source>
</evidence>
<dbReference type="Gene3D" id="3.40.190.10">
    <property type="entry name" value="Periplasmic binding protein-like II"/>
    <property type="match status" value="2"/>
</dbReference>
<dbReference type="InterPro" id="IPR006059">
    <property type="entry name" value="SBP"/>
</dbReference>
<evidence type="ECO:0000256" key="2">
    <source>
        <dbReference type="ARBA" id="ARBA00008520"/>
    </source>
</evidence>
<evidence type="ECO:0000313" key="7">
    <source>
        <dbReference type="Proteomes" id="UP000757900"/>
    </source>
</evidence>
<gene>
    <name evidence="6" type="ORF">HXK00_01065</name>
</gene>
<sequence length="424" mass="45860">MKKIKVLFALLLTVVLAFSAYAPSAQAADKVKVTFWHAMNGPHAEELTKLVKAFNESQDKYEVEETSQGNYKALQQGVMAAAASGDLPTMTQLTASSFSGFKSEGLLAPLDEFLTADNGFTEELKKDIYPGFLKGVTVEDKIYALPFSKSVRLMFVNQDMLKQAGKEVPKTWAEVKELAAALKEKGIDKPALGLENGLSIEVETMARQNGATWVSDDLKTVDLTSDKAIEPIQFIKDMVKDGSARLAGEDKYMSGPFAAGGSAIYIGSSAGLPYVVKGVQESGINITTAPVPTFGQGKQMTLLAGNDLGVFEDASDEEKAGAVAFMSFLLKAENTATWASKTGYLPITKSGTNSEIWTNYVKENPLVKAASDELEYGFTDPIYEGSAKVFSDSELALENIVVNDADIKTEMKKLEDLIKGYLHL</sequence>
<evidence type="ECO:0000313" key="6">
    <source>
        <dbReference type="EMBL" id="MBF0934217.1"/>
    </source>
</evidence>